<dbReference type="PANTHER" id="PTHR35038:SF10">
    <property type="entry name" value="HIGH-MOLECULAR-WEIGHT CYTOCHROME C"/>
    <property type="match status" value="1"/>
</dbReference>
<dbReference type="EMBL" id="UOFZ01000113">
    <property type="protein sequence ID" value="VAX13375.1"/>
    <property type="molecule type" value="Genomic_DNA"/>
</dbReference>
<gene>
    <name evidence="2" type="ORF">MNBD_GAMMA24-2112</name>
</gene>
<reference evidence="2" key="1">
    <citation type="submission" date="2018-06" db="EMBL/GenBank/DDBJ databases">
        <authorList>
            <person name="Zhirakovskaya E."/>
        </authorList>
    </citation>
    <scope>NUCLEOTIDE SEQUENCE</scope>
</reference>
<name>A0A3B1C3W8_9ZZZZ</name>
<dbReference type="PANTHER" id="PTHR35038">
    <property type="entry name" value="DISSIMILATORY SULFITE REDUCTASE SIRA"/>
    <property type="match status" value="1"/>
</dbReference>
<organism evidence="2">
    <name type="scientific">hydrothermal vent metagenome</name>
    <dbReference type="NCBI Taxonomy" id="652676"/>
    <lineage>
        <taxon>unclassified sequences</taxon>
        <taxon>metagenomes</taxon>
        <taxon>ecological metagenomes</taxon>
    </lineage>
</organism>
<dbReference type="InterPro" id="IPR036280">
    <property type="entry name" value="Multihaem_cyt_sf"/>
</dbReference>
<protein>
    <submittedName>
        <fullName evidence="2">Uncharacterized protein</fullName>
    </submittedName>
</protein>
<dbReference type="AlphaFoldDB" id="A0A3B1C3W8"/>
<evidence type="ECO:0000256" key="1">
    <source>
        <dbReference type="ARBA" id="ARBA00022729"/>
    </source>
</evidence>
<dbReference type="InterPro" id="IPR051829">
    <property type="entry name" value="Multiheme_Cytochr_ET"/>
</dbReference>
<evidence type="ECO:0000313" key="2">
    <source>
        <dbReference type="EMBL" id="VAX13375.1"/>
    </source>
</evidence>
<keyword evidence="1" id="KW-0732">Signal</keyword>
<proteinExistence type="predicted"/>
<accession>A0A3B1C3W8</accession>
<sequence length="330" mass="37329">MPTTKWSWSFFALLLYIQCWLSPALLAAGESIRFSQAGKVNEWVKKGKIEIGDIPDPHWNLDACAACHKGKPDRKHTRLRGKGINATCNNCHQALADHDHDHPLAATVPKTMRKRMSPEFRKTLLRGKKAGKVMTCSSCHDAIMQCTEKRFSDRRINPKFMRGGPYRARTGLCYKCHDKKAYQRLNAHDQISASGKIQPDKCLICHMRVPGELDDGTAVDTELWVKTDYASLCLNCHQWTPHPGGDFLFLDKGGPQHLVKPPPGIRRHMLKMEKINGIILPLEKDNGQIYCATCHNPHERGVLKNPRAAKGADEPKRLRFNPMCENCHDL</sequence>
<dbReference type="SUPFAM" id="SSF48695">
    <property type="entry name" value="Multiheme cytochromes"/>
    <property type="match status" value="1"/>
</dbReference>